<keyword evidence="1" id="KW-0812">Transmembrane</keyword>
<evidence type="ECO:0000313" key="5">
    <source>
        <dbReference type="Proteomes" id="UP000536746"/>
    </source>
</evidence>
<comment type="caution">
    <text evidence="3">The sequence shown here is derived from an EMBL/GenBank/DDBJ whole genome shotgun (WGS) entry which is preliminary data.</text>
</comment>
<gene>
    <name evidence="3" type="ORF">CEJ42_05725</name>
    <name evidence="2" type="ORF">HNO84_18640</name>
</gene>
<evidence type="ECO:0000256" key="1">
    <source>
        <dbReference type="SAM" id="Phobius"/>
    </source>
</evidence>
<feature type="transmembrane region" description="Helical" evidence="1">
    <location>
        <begin position="50"/>
        <end position="71"/>
    </location>
</feature>
<dbReference type="Pfam" id="PF12365">
    <property type="entry name" value="DUF3649"/>
    <property type="match status" value="1"/>
</dbReference>
<feature type="transmembrane region" description="Helical" evidence="1">
    <location>
        <begin position="78"/>
        <end position="96"/>
    </location>
</feature>
<dbReference type="Proteomes" id="UP000197596">
    <property type="component" value="Unassembled WGS sequence"/>
</dbReference>
<evidence type="ECO:0000313" key="2">
    <source>
        <dbReference type="EMBL" id="NUU03634.1"/>
    </source>
</evidence>
<evidence type="ECO:0000313" key="3">
    <source>
        <dbReference type="EMBL" id="OWY30110.1"/>
    </source>
</evidence>
<proteinExistence type="predicted"/>
<dbReference type="AlphaFoldDB" id="A0A246WSY9"/>
<feature type="transmembrane region" description="Helical" evidence="1">
    <location>
        <begin position="21"/>
        <end position="44"/>
    </location>
</feature>
<reference evidence="3 4" key="1">
    <citation type="submission" date="2017-06" db="EMBL/GenBank/DDBJ databases">
        <title>Herbaspirillum phytohormonus sp. nov., isolated from the root nodule of Robinia pseudoacacia in lead-zinc mine.</title>
        <authorList>
            <person name="Fan M."/>
            <person name="Lin Y."/>
        </authorList>
    </citation>
    <scope>NUCLEOTIDE SEQUENCE [LARGE SCALE GENOMIC DNA]</scope>
    <source>
        <strain evidence="3 4">HZ10</strain>
    </source>
</reference>
<dbReference type="EMBL" id="JABFMT010000025">
    <property type="protein sequence ID" value="NUU03634.1"/>
    <property type="molecule type" value="Genomic_DNA"/>
</dbReference>
<keyword evidence="1" id="KW-1133">Transmembrane helix</keyword>
<dbReference type="InterPro" id="IPR022109">
    <property type="entry name" value="DUF3649"/>
</dbReference>
<keyword evidence="1" id="KW-0472">Membrane</keyword>
<dbReference type="RefSeq" id="WP_079214194.1">
    <property type="nucleotide sequence ID" value="NZ_CP018845.1"/>
</dbReference>
<reference evidence="2 5" key="2">
    <citation type="journal article" date="2020" name="Front. Plant Sci.">
        <title>Isolation of Rhizosphere Bacteria That Improve Quality and Water Stress Tolerance in Greenhouse Ornamentals.</title>
        <authorList>
            <person name="Nordstedt N.P."/>
            <person name="Jones M.L."/>
        </authorList>
    </citation>
    <scope>NUCLEOTIDE SEQUENCE [LARGE SCALE GENOMIC DNA]</scope>
    <source>
        <strain evidence="2 5">C6C2</strain>
    </source>
</reference>
<keyword evidence="5" id="KW-1185">Reference proteome</keyword>
<name>A0A246WSY9_9BURK</name>
<sequence length="100" mass="10635">MKSTTQSGPTAMYRLGVLSRTVAAVAGGYALAALCTSLLAKWLPMGRADAVMTATMLSFAIYTCAVIWVFAARDAWRAWLGLGLPTLVLALAYWFGRSAA</sequence>
<dbReference type="EMBL" id="NJGU01000003">
    <property type="protein sequence ID" value="OWY30110.1"/>
    <property type="molecule type" value="Genomic_DNA"/>
</dbReference>
<accession>A0A246WSY9</accession>
<dbReference type="Proteomes" id="UP000536746">
    <property type="component" value="Unassembled WGS sequence"/>
</dbReference>
<dbReference type="OrthoDB" id="1684279at2"/>
<protein>
    <submittedName>
        <fullName evidence="2">DUF3649 domain-containing protein</fullName>
    </submittedName>
    <submittedName>
        <fullName evidence="3">Iron transporter</fullName>
    </submittedName>
</protein>
<evidence type="ECO:0000313" key="4">
    <source>
        <dbReference type="Proteomes" id="UP000197596"/>
    </source>
</evidence>
<organism evidence="3 4">
    <name type="scientific">Herbaspirillum robiniae</name>
    <dbReference type="NCBI Taxonomy" id="2014887"/>
    <lineage>
        <taxon>Bacteria</taxon>
        <taxon>Pseudomonadati</taxon>
        <taxon>Pseudomonadota</taxon>
        <taxon>Betaproteobacteria</taxon>
        <taxon>Burkholderiales</taxon>
        <taxon>Oxalobacteraceae</taxon>
        <taxon>Herbaspirillum</taxon>
    </lineage>
</organism>